<protein>
    <recommendedName>
        <fullName evidence="1">VOC domain-containing protein</fullName>
    </recommendedName>
</protein>
<accession>A0A3B1AJT1</accession>
<evidence type="ECO:0000313" key="2">
    <source>
        <dbReference type="EMBL" id="VAW99657.1"/>
    </source>
</evidence>
<dbReference type="InterPro" id="IPR029068">
    <property type="entry name" value="Glyas_Bleomycin-R_OHBP_Dase"/>
</dbReference>
<dbReference type="PANTHER" id="PTHR36113:SF1">
    <property type="entry name" value="GLYOXALASE_BLEOMYCIN RESISTANCE PROTEIN_DIOXYGENASE"/>
    <property type="match status" value="1"/>
</dbReference>
<dbReference type="PANTHER" id="PTHR36113">
    <property type="entry name" value="LYASE, PUTATIVE-RELATED-RELATED"/>
    <property type="match status" value="1"/>
</dbReference>
<name>A0A3B1AJT1_9ZZZZ</name>
<dbReference type="PROSITE" id="PS51819">
    <property type="entry name" value="VOC"/>
    <property type="match status" value="1"/>
</dbReference>
<dbReference type="EMBL" id="UOFR01000069">
    <property type="protein sequence ID" value="VAW99657.1"/>
    <property type="molecule type" value="Genomic_DNA"/>
</dbReference>
<dbReference type="CDD" id="cd06587">
    <property type="entry name" value="VOC"/>
    <property type="match status" value="1"/>
</dbReference>
<dbReference type="SUPFAM" id="SSF54593">
    <property type="entry name" value="Glyoxalase/Bleomycin resistance protein/Dihydroxybiphenyl dioxygenase"/>
    <property type="match status" value="1"/>
</dbReference>
<dbReference type="InterPro" id="IPR004360">
    <property type="entry name" value="Glyas_Fos-R_dOase_dom"/>
</dbReference>
<gene>
    <name evidence="2" type="ORF">MNBD_GAMMA21-1678</name>
</gene>
<dbReference type="AlphaFoldDB" id="A0A3B1AJT1"/>
<dbReference type="InterPro" id="IPR037523">
    <property type="entry name" value="VOC_core"/>
</dbReference>
<sequence length="122" mass="14495">MIKALEINHICLWVRSLSEARDYYEKLFNFECKYKEAEQRTLIVESDEVHFFMSESKTDKEFIKKQHISFTVESISDVVDNLKSLGVTAYDLGEVDCFKHNNYKWCEWRDPSGIRLECVEIL</sequence>
<proteinExistence type="predicted"/>
<organism evidence="2">
    <name type="scientific">hydrothermal vent metagenome</name>
    <dbReference type="NCBI Taxonomy" id="652676"/>
    <lineage>
        <taxon>unclassified sequences</taxon>
        <taxon>metagenomes</taxon>
        <taxon>ecological metagenomes</taxon>
    </lineage>
</organism>
<dbReference type="Gene3D" id="3.10.180.10">
    <property type="entry name" value="2,3-Dihydroxybiphenyl 1,2-Dioxygenase, domain 1"/>
    <property type="match status" value="1"/>
</dbReference>
<dbReference type="Pfam" id="PF00903">
    <property type="entry name" value="Glyoxalase"/>
    <property type="match status" value="1"/>
</dbReference>
<evidence type="ECO:0000259" key="1">
    <source>
        <dbReference type="PROSITE" id="PS51819"/>
    </source>
</evidence>
<reference evidence="2" key="1">
    <citation type="submission" date="2018-06" db="EMBL/GenBank/DDBJ databases">
        <authorList>
            <person name="Zhirakovskaya E."/>
        </authorList>
    </citation>
    <scope>NUCLEOTIDE SEQUENCE</scope>
</reference>
<feature type="domain" description="VOC" evidence="1">
    <location>
        <begin position="6"/>
        <end position="121"/>
    </location>
</feature>
<dbReference type="InterPro" id="IPR051332">
    <property type="entry name" value="Fosfomycin_Res_Enzymes"/>
</dbReference>